<dbReference type="Proteomes" id="UP000011607">
    <property type="component" value="Unassembled WGS sequence"/>
</dbReference>
<feature type="modified residue" description="4-aspartylphosphate" evidence="1">
    <location>
        <position position="67"/>
    </location>
</feature>
<dbReference type="PANTHER" id="PTHR44520">
    <property type="entry name" value="RESPONSE REGULATOR RCP1-RELATED"/>
    <property type="match status" value="1"/>
</dbReference>
<feature type="domain" description="Response regulatory" evidence="2">
    <location>
        <begin position="2"/>
        <end position="134"/>
    </location>
</feature>
<dbReference type="EMBL" id="AOMA01000003">
    <property type="protein sequence ID" value="EMA47168.1"/>
    <property type="molecule type" value="Genomic_DNA"/>
</dbReference>
<dbReference type="PANTHER" id="PTHR44520:SF2">
    <property type="entry name" value="RESPONSE REGULATOR RCP1"/>
    <property type="match status" value="1"/>
</dbReference>
<evidence type="ECO:0000313" key="4">
    <source>
        <dbReference type="Proteomes" id="UP000011607"/>
    </source>
</evidence>
<keyword evidence="1" id="KW-0597">Phosphoprotein</keyword>
<dbReference type="PATRIC" id="fig|1227454.3.peg.118"/>
<dbReference type="SUPFAM" id="SSF52172">
    <property type="entry name" value="CheY-like"/>
    <property type="match status" value="1"/>
</dbReference>
<dbReference type="GO" id="GO:0000160">
    <property type="term" value="P:phosphorelay signal transduction system"/>
    <property type="evidence" value="ECO:0007669"/>
    <property type="project" value="InterPro"/>
</dbReference>
<dbReference type="PROSITE" id="PS50110">
    <property type="entry name" value="RESPONSE_REGULATORY"/>
    <property type="match status" value="1"/>
</dbReference>
<dbReference type="SMART" id="SM00448">
    <property type="entry name" value="REC"/>
    <property type="match status" value="1"/>
</dbReference>
<dbReference type="AlphaFoldDB" id="M0MP75"/>
<name>M0MP75_9EURY</name>
<dbReference type="Pfam" id="PF00072">
    <property type="entry name" value="Response_reg"/>
    <property type="match status" value="1"/>
</dbReference>
<dbReference type="InterPro" id="IPR011006">
    <property type="entry name" value="CheY-like_superfamily"/>
</dbReference>
<proteinExistence type="predicted"/>
<organism evidence="3 4">
    <name type="scientific">Halobiforma nitratireducens JCM 10879</name>
    <dbReference type="NCBI Taxonomy" id="1227454"/>
    <lineage>
        <taxon>Archaea</taxon>
        <taxon>Methanobacteriati</taxon>
        <taxon>Methanobacteriota</taxon>
        <taxon>Stenosarchaea group</taxon>
        <taxon>Halobacteria</taxon>
        <taxon>Halobacteriales</taxon>
        <taxon>Natrialbaceae</taxon>
        <taxon>Halobiforma</taxon>
    </lineage>
</organism>
<keyword evidence="4" id="KW-1185">Reference proteome</keyword>
<dbReference type="STRING" id="1227454.C446_00595"/>
<dbReference type="InterPro" id="IPR001789">
    <property type="entry name" value="Sig_transdc_resp-reg_receiver"/>
</dbReference>
<dbReference type="Gene3D" id="3.40.50.2300">
    <property type="match status" value="1"/>
</dbReference>
<evidence type="ECO:0000256" key="1">
    <source>
        <dbReference type="PROSITE-ProRule" id="PRU00169"/>
    </source>
</evidence>
<protein>
    <submittedName>
        <fullName evidence="3">Response regulator receiver</fullName>
    </submittedName>
</protein>
<comment type="caution">
    <text evidence="3">The sequence shown here is derived from an EMBL/GenBank/DDBJ whole genome shotgun (WGS) entry which is preliminary data.</text>
</comment>
<sequence>MDVLLIEDNPGDVRLTKEAFRSTNTDIEFHVLTDGEAASKHLRSCAADADAADDDTDVDVPDLVLLDLNLPRVDGFSILETLSAEFDHPPPPVLVLSSSEAREDVVESYERAANAYLSKPDDPAEFTSMARAIEEFWIDSAQHPPAPS</sequence>
<dbReference type="CDD" id="cd17557">
    <property type="entry name" value="REC_Rcp-like"/>
    <property type="match status" value="1"/>
</dbReference>
<evidence type="ECO:0000259" key="2">
    <source>
        <dbReference type="PROSITE" id="PS50110"/>
    </source>
</evidence>
<dbReference type="InterPro" id="IPR052893">
    <property type="entry name" value="TCS_response_regulator"/>
</dbReference>
<accession>M0MP75</accession>
<dbReference type="eggNOG" id="arCOG02589">
    <property type="taxonomic scope" value="Archaea"/>
</dbReference>
<gene>
    <name evidence="3" type="ORF">C446_00595</name>
</gene>
<reference evidence="3 4" key="1">
    <citation type="journal article" date="2014" name="PLoS Genet.">
        <title>Phylogenetically driven sequencing of extremely halophilic archaea reveals strategies for static and dynamic osmo-response.</title>
        <authorList>
            <person name="Becker E.A."/>
            <person name="Seitzer P.M."/>
            <person name="Tritt A."/>
            <person name="Larsen D."/>
            <person name="Krusor M."/>
            <person name="Yao A.I."/>
            <person name="Wu D."/>
            <person name="Madern D."/>
            <person name="Eisen J.A."/>
            <person name="Darling A.E."/>
            <person name="Facciotti M.T."/>
        </authorList>
    </citation>
    <scope>NUCLEOTIDE SEQUENCE [LARGE SCALE GENOMIC DNA]</scope>
    <source>
        <strain evidence="3 4">JCM 10879</strain>
    </source>
</reference>
<evidence type="ECO:0000313" key="3">
    <source>
        <dbReference type="EMBL" id="EMA47168.1"/>
    </source>
</evidence>